<dbReference type="EMBL" id="UZAI01004313">
    <property type="protein sequence ID" value="VDO85549.1"/>
    <property type="molecule type" value="Genomic_DNA"/>
</dbReference>
<dbReference type="GO" id="GO:0006412">
    <property type="term" value="P:translation"/>
    <property type="evidence" value="ECO:0007669"/>
    <property type="project" value="UniProtKB-KW"/>
</dbReference>
<keyword evidence="3" id="KW-0648">Protein biosynthesis</keyword>
<protein>
    <recommendedName>
        <fullName evidence="4">AIMP2 thioredoxin-like domain-containing protein</fullName>
    </recommendedName>
</protein>
<evidence type="ECO:0000313" key="6">
    <source>
        <dbReference type="Proteomes" id="UP000277204"/>
    </source>
</evidence>
<dbReference type="Proteomes" id="UP000277204">
    <property type="component" value="Unassembled WGS sequence"/>
</dbReference>
<keyword evidence="2" id="KW-0963">Cytoplasm</keyword>
<dbReference type="InterPro" id="IPR042360">
    <property type="entry name" value="AIMP2"/>
</dbReference>
<evidence type="ECO:0000313" key="5">
    <source>
        <dbReference type="EMBL" id="VDO85549.1"/>
    </source>
</evidence>
<evidence type="ECO:0000259" key="4">
    <source>
        <dbReference type="Pfam" id="PF18569"/>
    </source>
</evidence>
<dbReference type="InterPro" id="IPR041503">
    <property type="entry name" value="AIMP2_thioredoxin"/>
</dbReference>
<evidence type="ECO:0000256" key="1">
    <source>
        <dbReference type="ARBA" id="ARBA00004496"/>
    </source>
</evidence>
<dbReference type="Gene3D" id="1.20.1050.130">
    <property type="match status" value="1"/>
</dbReference>
<feature type="domain" description="AIMP2 thioredoxin-like" evidence="4">
    <location>
        <begin position="205"/>
        <end position="255"/>
    </location>
</feature>
<evidence type="ECO:0000256" key="3">
    <source>
        <dbReference type="ARBA" id="ARBA00022917"/>
    </source>
</evidence>
<name>A0A183LZP2_9TREM</name>
<comment type="subcellular location">
    <subcellularLocation>
        <location evidence="1">Cytoplasm</location>
    </subcellularLocation>
</comment>
<gene>
    <name evidence="5" type="ORF">SMRZ_LOCUS9267</name>
</gene>
<proteinExistence type="predicted"/>
<accession>A0A183LZP2</accession>
<dbReference type="PANTHER" id="PTHR13438">
    <property type="entry name" value="AMINOACYL TRNA SYNTHASE COMPLEX-INTERACTING MULTIFUNCTIONAL PROTEIN"/>
    <property type="match status" value="1"/>
</dbReference>
<dbReference type="GO" id="GO:0005737">
    <property type="term" value="C:cytoplasm"/>
    <property type="evidence" value="ECO:0007669"/>
    <property type="project" value="UniProtKB-SubCell"/>
</dbReference>
<sequence length="415" mass="47729">MFSHLYHVKSHYNSKFVMVLFFSEIMYKLGRLIPSSINFVHTDTMYKLENVYHLGRENNLSSCIEMSSECISNELNERDKSLLKELGQLDDNISFLLNMFKSYHPKNKSNVCDAQNASKSDFISELRQLAYHISNLSNHYKTNLFKDVQHDNIYKELSKLDLELDDILSMFTNYCHLQHINSKMTNSTPTPSNKSITVLKEPFTLIIQCNPNSPPLSVLLFCHILLSNQYKVTINSFVHSTVKELPTSLKKLMEILSIDMHGSSSNNTCYWQIDTKLCLHFIWNSSCPDITVSSLDKSITPITLYGECMLVQLIGKILEPHNFDQLSSLIITIDSSLLLLGLSIRNASLDVKQKSLNILNNHPYFVKFNRELPSIVDCYLFVCIKELKLSDVLPANLKSWLQFCSKWKSFNLLPL</sequence>
<organism evidence="5 6">
    <name type="scientific">Schistosoma margrebowiei</name>
    <dbReference type="NCBI Taxonomy" id="48269"/>
    <lineage>
        <taxon>Eukaryota</taxon>
        <taxon>Metazoa</taxon>
        <taxon>Spiralia</taxon>
        <taxon>Lophotrochozoa</taxon>
        <taxon>Platyhelminthes</taxon>
        <taxon>Trematoda</taxon>
        <taxon>Digenea</taxon>
        <taxon>Strigeidida</taxon>
        <taxon>Schistosomatoidea</taxon>
        <taxon>Schistosomatidae</taxon>
        <taxon>Schistosoma</taxon>
    </lineage>
</organism>
<evidence type="ECO:0000256" key="2">
    <source>
        <dbReference type="ARBA" id="ARBA00022490"/>
    </source>
</evidence>
<dbReference type="PANTHER" id="PTHR13438:SF2">
    <property type="entry name" value="AMINOACYL TRNA SYNTHASE COMPLEX-INTERACTING MULTIFUNCTIONAL PROTEIN 2"/>
    <property type="match status" value="1"/>
</dbReference>
<keyword evidence="6" id="KW-1185">Reference proteome</keyword>
<dbReference type="GO" id="GO:0017101">
    <property type="term" value="C:aminoacyl-tRNA synthetase multienzyme complex"/>
    <property type="evidence" value="ECO:0007669"/>
    <property type="project" value="InterPro"/>
</dbReference>
<reference evidence="5 6" key="1">
    <citation type="submission" date="2018-11" db="EMBL/GenBank/DDBJ databases">
        <authorList>
            <consortium name="Pathogen Informatics"/>
        </authorList>
    </citation>
    <scope>NUCLEOTIDE SEQUENCE [LARGE SCALE GENOMIC DNA]</scope>
    <source>
        <strain evidence="5 6">Zambia</strain>
    </source>
</reference>
<dbReference type="AlphaFoldDB" id="A0A183LZP2"/>
<dbReference type="Pfam" id="PF18569">
    <property type="entry name" value="Thioredoxin_16"/>
    <property type="match status" value="1"/>
</dbReference>